<dbReference type="Proteomes" id="UP000028547">
    <property type="component" value="Unassembled WGS sequence"/>
</dbReference>
<dbReference type="PROSITE" id="PS50005">
    <property type="entry name" value="TPR"/>
    <property type="match status" value="1"/>
</dbReference>
<dbReference type="InterPro" id="IPR029787">
    <property type="entry name" value="Nucleotide_cyclase"/>
</dbReference>
<dbReference type="CDD" id="cd07302">
    <property type="entry name" value="CHD"/>
    <property type="match status" value="1"/>
</dbReference>
<evidence type="ECO:0008006" key="7">
    <source>
        <dbReference type="Google" id="ProtNLM"/>
    </source>
</evidence>
<dbReference type="InterPro" id="IPR041617">
    <property type="entry name" value="TPR_MalT"/>
</dbReference>
<dbReference type="GO" id="GO:0009190">
    <property type="term" value="P:cyclic nucleotide biosynthetic process"/>
    <property type="evidence" value="ECO:0007669"/>
    <property type="project" value="InterPro"/>
</dbReference>
<feature type="repeat" description="TPR" evidence="2">
    <location>
        <begin position="923"/>
        <end position="956"/>
    </location>
</feature>
<dbReference type="SUPFAM" id="SSF56112">
    <property type="entry name" value="Protein kinase-like (PK-like)"/>
    <property type="match status" value="1"/>
</dbReference>
<name>A0A084SEQ6_9BACT</name>
<evidence type="ECO:0000313" key="5">
    <source>
        <dbReference type="EMBL" id="KFA86941.1"/>
    </source>
</evidence>
<dbReference type="Gene3D" id="3.40.50.10610">
    <property type="entry name" value="ABC-type transport auxiliary lipoprotein component"/>
    <property type="match status" value="1"/>
</dbReference>
<evidence type="ECO:0000259" key="4">
    <source>
        <dbReference type="PROSITE" id="PS50125"/>
    </source>
</evidence>
<gene>
    <name evidence="5" type="ORF">Q664_51140</name>
</gene>
<feature type="domain" description="Protein kinase" evidence="3">
    <location>
        <begin position="14"/>
        <end position="268"/>
    </location>
</feature>
<dbReference type="InterPro" id="IPR019734">
    <property type="entry name" value="TPR_rpt"/>
</dbReference>
<dbReference type="InterPro" id="IPR011990">
    <property type="entry name" value="TPR-like_helical_dom_sf"/>
</dbReference>
<evidence type="ECO:0000256" key="1">
    <source>
        <dbReference type="ARBA" id="ARBA00004167"/>
    </source>
</evidence>
<dbReference type="Gene3D" id="1.10.510.10">
    <property type="entry name" value="Transferase(Phosphotransferase) domain 1"/>
    <property type="match status" value="1"/>
</dbReference>
<dbReference type="Pfam" id="PF07714">
    <property type="entry name" value="PK_Tyr_Ser-Thr"/>
    <property type="match status" value="1"/>
</dbReference>
<dbReference type="InterPro" id="IPR011009">
    <property type="entry name" value="Kinase-like_dom_sf"/>
</dbReference>
<dbReference type="PROSITE" id="PS50125">
    <property type="entry name" value="GUANYLATE_CYCLASE_2"/>
    <property type="match status" value="1"/>
</dbReference>
<protein>
    <recommendedName>
        <fullName evidence="7">Protein kinase</fullName>
    </recommendedName>
</protein>
<dbReference type="GO" id="GO:0016020">
    <property type="term" value="C:membrane"/>
    <property type="evidence" value="ECO:0007669"/>
    <property type="project" value="UniProtKB-SubCell"/>
</dbReference>
<dbReference type="InterPro" id="IPR001054">
    <property type="entry name" value="A/G_cyclase"/>
</dbReference>
<dbReference type="SUPFAM" id="SSF48452">
    <property type="entry name" value="TPR-like"/>
    <property type="match status" value="3"/>
</dbReference>
<keyword evidence="2" id="KW-0802">TPR repeat</keyword>
<dbReference type="RefSeq" id="WP_043414071.1">
    <property type="nucleotide sequence ID" value="NZ_JPMI01000411.1"/>
</dbReference>
<comment type="caution">
    <text evidence="5">The sequence shown here is derived from an EMBL/GenBank/DDBJ whole genome shotgun (WGS) entry which is preliminary data.</text>
</comment>
<dbReference type="Gene3D" id="1.25.40.10">
    <property type="entry name" value="Tetratricopeptide repeat domain"/>
    <property type="match status" value="3"/>
</dbReference>
<accession>A0A084SEQ6</accession>
<dbReference type="PROSITE" id="PS50011">
    <property type="entry name" value="PROTEIN_KINASE_DOM"/>
    <property type="match status" value="1"/>
</dbReference>
<organism evidence="5 6">
    <name type="scientific">Archangium violaceum Cb vi76</name>
    <dbReference type="NCBI Taxonomy" id="1406225"/>
    <lineage>
        <taxon>Bacteria</taxon>
        <taxon>Pseudomonadati</taxon>
        <taxon>Myxococcota</taxon>
        <taxon>Myxococcia</taxon>
        <taxon>Myxococcales</taxon>
        <taxon>Cystobacterineae</taxon>
        <taxon>Archangiaceae</taxon>
        <taxon>Archangium</taxon>
    </lineage>
</organism>
<dbReference type="GO" id="GO:0004016">
    <property type="term" value="F:adenylate cyclase activity"/>
    <property type="evidence" value="ECO:0007669"/>
    <property type="project" value="UniProtKB-ARBA"/>
</dbReference>
<dbReference type="GO" id="GO:0004672">
    <property type="term" value="F:protein kinase activity"/>
    <property type="evidence" value="ECO:0007669"/>
    <property type="project" value="InterPro"/>
</dbReference>
<dbReference type="EMBL" id="JPMI01000411">
    <property type="protein sequence ID" value="KFA86941.1"/>
    <property type="molecule type" value="Genomic_DNA"/>
</dbReference>
<evidence type="ECO:0000256" key="2">
    <source>
        <dbReference type="PROSITE-ProRule" id="PRU00339"/>
    </source>
</evidence>
<dbReference type="Gene3D" id="3.30.200.20">
    <property type="entry name" value="Phosphorylase Kinase, domain 1"/>
    <property type="match status" value="1"/>
</dbReference>
<evidence type="ECO:0000259" key="3">
    <source>
        <dbReference type="PROSITE" id="PS50011"/>
    </source>
</evidence>
<dbReference type="InterPro" id="IPR000719">
    <property type="entry name" value="Prot_kinase_dom"/>
</dbReference>
<dbReference type="InterPro" id="IPR001245">
    <property type="entry name" value="Ser-Thr/Tyr_kinase_cat_dom"/>
</dbReference>
<sequence length="1303" mass="141766">MTSSGSERLIVGRYKLLRSITPTGRDETYEALDMERQQHVTVRLVRTGSGDPESLERLEHELHRARDVVSPHVQRILEVGRHHDEASGAELPFLTTEMLEGESLEERLRQRGPLTPQEALPLARQLCEGLATLHDAGLVHGDLRSARVMLISAPEGTRAVLAAPAWAWESANPPATAPHLAPERQTGSAPTSASDLYSLGLVLLELLTGALSSPDSETLALLELVRRGSVSSEALGLPHRWVVVIRRCMDPLPRKRFTSAREVVRTLVQPSGVPRPLDEPSVAIRTVLLLDLTDSTRLVESLGDARAAELFARHDQLARELLHVHGGREIDKTDGFLLLFERPVDATRYALAYHERLALLEREQGVRLQARAGIHLGEVVLRENPPHLVAQGAKPVDVEGLTKLIAARIMPLGHGGQTLMTRAAFDIARRAVVGTSGAGPGLAWRSHGFYLLTGVEEPVEVCEVGEVGKAPLVAPQDTAKARRITLSSPSLPAIPTLPGRPARGRQVPAVLLLLCALVLAALGGYAARTWPLPPSPAGMEAPQVKPRRSVAVLGFKNLSGRADVAWLSTAFSEMLTAELAARGDLRLVSGETVGRMKRELSLAENESLAKDTLDRIRTHLGVNLVVLGSYLAMPEEMGGGLSLVVRLQDASTGEEVAMLRENGTQAETIELVTRMGDLLRERLGPMADAGHTTGALPANATALRHYAEGLARLRAYEPQKARDFFTQAISADPRFALAHSALAETWAVLGYDTRALEAASRALALAKGLSREEQLLVEGRLHEMEKDWAKAVDSYRTLSTLFPDDLDHGLRLASAQASGGRGHDALSTLAALRQMAPPAREDERIDLAEAQVRHSLSEYKKVLPLAARAVRKGTERGSRLLVGRARLTQCNALLRLGNHTEATAACQQALRIFVDAGDPRSEGETLNRLANVAYEEGDYEEAKRVFSEALRIWKDIDHRSGVALALQNIADTLLMQGELAQAEPLFEEALAIERDINDRRNEGLTLSNLAQLRLMRGDVARARKPAEEGVHRSRETGYRYALMVGLWTRGNLALEEGHLDEARRHYAEGLTLSRQTQDDRYTAYLLQGSGMVALLEGDLEHARAGYEEALGLRRKLEGRSEVAETQVSLGLLAVEEGRPEAALEPLTEAVETLRGLKLTDGEAQAHTVLALVHLARNQPALAREASARAQALAARSQHVQTRLASALVAARVLTAEGRPGEAVKRLEAVLAETRSTGLVPLEYEARLALAEAERAWGRTPLAWQRLKVLEEDARTRGLSGFVRKAEALGTALRGGAPREAAPR</sequence>
<dbReference type="GO" id="GO:0005524">
    <property type="term" value="F:ATP binding"/>
    <property type="evidence" value="ECO:0007669"/>
    <property type="project" value="InterPro"/>
</dbReference>
<feature type="domain" description="Guanylate cyclase" evidence="4">
    <location>
        <begin position="286"/>
        <end position="410"/>
    </location>
</feature>
<dbReference type="PANTHER" id="PTHR47691">
    <property type="entry name" value="REGULATOR-RELATED"/>
    <property type="match status" value="1"/>
</dbReference>
<proteinExistence type="predicted"/>
<dbReference type="Gene3D" id="3.30.70.1230">
    <property type="entry name" value="Nucleotide cyclase"/>
    <property type="match status" value="1"/>
</dbReference>
<evidence type="ECO:0000313" key="6">
    <source>
        <dbReference type="Proteomes" id="UP000028547"/>
    </source>
</evidence>
<dbReference type="Pfam" id="PF17874">
    <property type="entry name" value="TPR_MalT"/>
    <property type="match status" value="1"/>
</dbReference>
<dbReference type="PANTHER" id="PTHR47691:SF3">
    <property type="entry name" value="HTH-TYPE TRANSCRIPTIONAL REGULATOR RV0890C-RELATED"/>
    <property type="match status" value="1"/>
</dbReference>
<comment type="subcellular location">
    <subcellularLocation>
        <location evidence="1">Membrane</location>
        <topology evidence="1">Single-pass membrane protein</topology>
    </subcellularLocation>
</comment>
<dbReference type="SUPFAM" id="SSF55073">
    <property type="entry name" value="Nucleotide cyclase"/>
    <property type="match status" value="1"/>
</dbReference>
<dbReference type="SMART" id="SM00028">
    <property type="entry name" value="TPR"/>
    <property type="match status" value="10"/>
</dbReference>
<dbReference type="GO" id="GO:0035556">
    <property type="term" value="P:intracellular signal transduction"/>
    <property type="evidence" value="ECO:0007669"/>
    <property type="project" value="InterPro"/>
</dbReference>
<reference evidence="5 6" key="1">
    <citation type="submission" date="2014-07" db="EMBL/GenBank/DDBJ databases">
        <title>Draft Genome Sequence of Gephyronic Acid Producer, Cystobacter violaceus Strain Cb vi76.</title>
        <authorList>
            <person name="Stevens D.C."/>
            <person name="Young J."/>
            <person name="Carmichael R."/>
            <person name="Tan J."/>
            <person name="Taylor R.E."/>
        </authorList>
    </citation>
    <scope>NUCLEOTIDE SEQUENCE [LARGE SCALE GENOMIC DNA]</scope>
    <source>
        <strain evidence="5 6">Cb vi76</strain>
    </source>
</reference>